<reference evidence="1 2" key="1">
    <citation type="submission" date="2018-06" db="EMBL/GenBank/DDBJ databases">
        <title>Comparative genomics of downy mildews reveals potential adaptations to biotrophy.</title>
        <authorList>
            <person name="Fletcher K."/>
            <person name="Klosterman S.J."/>
            <person name="Derevnina L."/>
            <person name="Martin F."/>
            <person name="Koike S."/>
            <person name="Reyes Chin-Wo S."/>
            <person name="Mou B."/>
            <person name="Michelmore R."/>
        </authorList>
    </citation>
    <scope>NUCLEOTIDE SEQUENCE [LARGE SCALE GENOMIC DNA]</scope>
    <source>
        <strain evidence="1 2">R14</strain>
    </source>
</reference>
<dbReference type="Gene3D" id="3.60.10.10">
    <property type="entry name" value="Endonuclease/exonuclease/phosphatase"/>
    <property type="match status" value="1"/>
</dbReference>
<organism evidence="1 2">
    <name type="scientific">Peronospora effusa</name>
    <dbReference type="NCBI Taxonomy" id="542832"/>
    <lineage>
        <taxon>Eukaryota</taxon>
        <taxon>Sar</taxon>
        <taxon>Stramenopiles</taxon>
        <taxon>Oomycota</taxon>
        <taxon>Peronosporomycetes</taxon>
        <taxon>Peronosporales</taxon>
        <taxon>Peronosporaceae</taxon>
        <taxon>Peronospora</taxon>
    </lineage>
</organism>
<gene>
    <name evidence="1" type="ORF">DD238_008359</name>
</gene>
<dbReference type="Proteomes" id="UP000282087">
    <property type="component" value="Unassembled WGS sequence"/>
</dbReference>
<dbReference type="InterPro" id="IPR036691">
    <property type="entry name" value="Endo/exonu/phosph_ase_sf"/>
</dbReference>
<dbReference type="VEuPathDB" id="FungiDB:DD237_007718"/>
<accession>A0A3M6V8T7</accession>
<sequence length="143" mass="16648">MELVLRLLPIYAVDLTTALSRLPQRDTTIILGDFNAKIGQRREHESFLGQWVRGRRNRNSHILASFCDANESFITNTAFRKRARNITTWTLRLKNHCIFNQIDYIICSQRTKKLFCNAQSWGGILTPSDHKLVTLDFDLRALR</sequence>
<name>A0A3M6V8T7_9STRA</name>
<comment type="caution">
    <text evidence="1">The sequence shown here is derived from an EMBL/GenBank/DDBJ whole genome shotgun (WGS) entry which is preliminary data.</text>
</comment>
<keyword evidence="2" id="KW-1185">Reference proteome</keyword>
<dbReference type="AlphaFoldDB" id="A0A3M6V8T7"/>
<evidence type="ECO:0000313" key="1">
    <source>
        <dbReference type="EMBL" id="RMX62413.1"/>
    </source>
</evidence>
<protein>
    <recommendedName>
        <fullName evidence="3">Endonuclease/exonuclease/phosphatase domain-containing protein</fullName>
    </recommendedName>
</protein>
<dbReference type="EMBL" id="QLLG01000654">
    <property type="protein sequence ID" value="RMX62413.1"/>
    <property type="molecule type" value="Genomic_DNA"/>
</dbReference>
<evidence type="ECO:0000313" key="2">
    <source>
        <dbReference type="Proteomes" id="UP000282087"/>
    </source>
</evidence>
<evidence type="ECO:0008006" key="3">
    <source>
        <dbReference type="Google" id="ProtNLM"/>
    </source>
</evidence>
<dbReference type="SUPFAM" id="SSF56219">
    <property type="entry name" value="DNase I-like"/>
    <property type="match status" value="1"/>
</dbReference>
<proteinExistence type="predicted"/>